<dbReference type="AlphaFoldDB" id="A0A7Z7QRH9"/>
<dbReference type="EMBL" id="LR962863">
    <property type="protein sequence ID" value="CAD7360799.1"/>
    <property type="molecule type" value="Genomic_DNA"/>
</dbReference>
<reference evidence="4 7" key="3">
    <citation type="submission" date="2020-11" db="EMBL/GenBank/DDBJ databases">
        <authorList>
            <consortium name="Pathogen Informatics"/>
        </authorList>
    </citation>
    <scope>NUCLEOTIDE SEQUENCE [LARGE SCALE GENOMIC DNA]</scope>
    <source>
        <strain evidence="4 7">NCTC12218</strain>
    </source>
</reference>
<feature type="region of interest" description="Disordered" evidence="2">
    <location>
        <begin position="115"/>
        <end position="141"/>
    </location>
</feature>
<keyword evidence="8" id="KW-1185">Reference proteome</keyword>
<gene>
    <name evidence="5" type="ORF">C1O36_06190</name>
    <name evidence="6" type="ORF">NCTC12218_02502</name>
</gene>
<dbReference type="EMBL" id="POVK01000017">
    <property type="protein sequence ID" value="NHA34109.1"/>
    <property type="molecule type" value="Genomic_DNA"/>
</dbReference>
<sequence length="141" mass="16328">MALYKVEKYKVARTEDDAIQYVDLLLKEGLKENEIVVLSREKLKTDRFNDSQIQHKSTNGTVSDKFMRFFIGEDAEEAALSKYNFSEHEREDLKQDIVNNKIIVIAQRVDHECNEVPENNAAYQTPDDDKHAPSEHKGDIE</sequence>
<proteinExistence type="inferred from homology"/>
<reference evidence="6" key="2">
    <citation type="submission" date="2018-06" db="EMBL/GenBank/DDBJ databases">
        <authorList>
            <consortium name="Pathogen Informatics"/>
            <person name="Doyle S."/>
        </authorList>
    </citation>
    <scope>NUCLEOTIDE SEQUENCE [LARGE SCALE GENOMIC DNA]</scope>
    <source>
        <strain evidence="6">NCTC12218</strain>
    </source>
</reference>
<accession>A0A7Z7QRH9</accession>
<dbReference type="InterPro" id="IPR025889">
    <property type="entry name" value="GSP17M-like_dom"/>
</dbReference>
<evidence type="ECO:0000313" key="5">
    <source>
        <dbReference type="EMBL" id="NHA34109.1"/>
    </source>
</evidence>
<dbReference type="Proteomes" id="UP000264146">
    <property type="component" value="Chromosome"/>
</dbReference>
<name>A0A7Z7QRH9_STASC</name>
<dbReference type="Proteomes" id="UP000572988">
    <property type="component" value="Unassembled WGS sequence"/>
</dbReference>
<evidence type="ECO:0000313" key="4">
    <source>
        <dbReference type="EMBL" id="CAD7360799.1"/>
    </source>
</evidence>
<evidence type="ECO:0000256" key="2">
    <source>
        <dbReference type="SAM" id="MobiDB-lite"/>
    </source>
</evidence>
<feature type="compositionally biased region" description="Basic and acidic residues" evidence="2">
    <location>
        <begin position="127"/>
        <end position="141"/>
    </location>
</feature>
<comment type="similarity">
    <text evidence="1">Belongs to the UPF0355 family.</text>
</comment>
<dbReference type="Pfam" id="PF11181">
    <property type="entry name" value="YflT"/>
    <property type="match status" value="1"/>
</dbReference>
<dbReference type="RefSeq" id="WP_016425676.1">
    <property type="nucleotide sequence ID" value="NZ_CABKRV010000002.1"/>
</dbReference>
<evidence type="ECO:0000259" key="3">
    <source>
        <dbReference type="Pfam" id="PF11181"/>
    </source>
</evidence>
<dbReference type="GeneID" id="93791130"/>
<evidence type="ECO:0000256" key="1">
    <source>
        <dbReference type="ARBA" id="ARBA00008128"/>
    </source>
</evidence>
<reference evidence="5 8" key="1">
    <citation type="submission" date="2018-01" db="EMBL/GenBank/DDBJ databases">
        <title>Complete genome sequence of Staphylococcus Scheliferi isolated from human.</title>
        <authorList>
            <person name="Abouelkhair M.A."/>
            <person name="Bemis D.A."/>
            <person name="Kania S.A."/>
        </authorList>
    </citation>
    <scope>NUCLEOTIDE SEQUENCE [LARGE SCALE GENOMIC DNA]</scope>
    <source>
        <strain evidence="5 8">ATCC 43808</strain>
    </source>
</reference>
<protein>
    <submittedName>
        <fullName evidence="6">Transcriptional regulator</fullName>
    </submittedName>
</protein>
<organism evidence="6">
    <name type="scientific">Staphylococcus schleiferi</name>
    <dbReference type="NCBI Taxonomy" id="1295"/>
    <lineage>
        <taxon>Bacteria</taxon>
        <taxon>Bacillati</taxon>
        <taxon>Bacillota</taxon>
        <taxon>Bacilli</taxon>
        <taxon>Bacillales</taxon>
        <taxon>Staphylococcaceae</taxon>
        <taxon>Staphylococcus</taxon>
    </lineage>
</organism>
<dbReference type="EMBL" id="UHEF01000001">
    <property type="protein sequence ID" value="SUM90453.1"/>
    <property type="molecule type" value="Genomic_DNA"/>
</dbReference>
<evidence type="ECO:0000313" key="6">
    <source>
        <dbReference type="EMBL" id="SUM90453.1"/>
    </source>
</evidence>
<feature type="domain" description="General stress protein 17M-like" evidence="3">
    <location>
        <begin position="8"/>
        <end position="98"/>
    </location>
</feature>
<evidence type="ECO:0000313" key="8">
    <source>
        <dbReference type="Proteomes" id="UP000572988"/>
    </source>
</evidence>
<evidence type="ECO:0000313" key="7">
    <source>
        <dbReference type="Proteomes" id="UP000264146"/>
    </source>
</evidence>